<evidence type="ECO:0000313" key="2">
    <source>
        <dbReference type="WBParaSite" id="nRc.2.0.1.t09250-RA"/>
    </source>
</evidence>
<dbReference type="Proteomes" id="UP000887565">
    <property type="component" value="Unplaced"/>
</dbReference>
<dbReference type="AlphaFoldDB" id="A0A915I5W6"/>
<keyword evidence="1" id="KW-1185">Reference proteome</keyword>
<dbReference type="WBParaSite" id="nRc.2.0.1.t09250-RA">
    <property type="protein sequence ID" value="nRc.2.0.1.t09250-RA"/>
    <property type="gene ID" value="nRc.2.0.1.g09250"/>
</dbReference>
<evidence type="ECO:0000313" key="1">
    <source>
        <dbReference type="Proteomes" id="UP000887565"/>
    </source>
</evidence>
<name>A0A915I5W6_ROMCU</name>
<protein>
    <submittedName>
        <fullName evidence="2">Uncharacterized protein</fullName>
    </submittedName>
</protein>
<sequence length="158" mass="17804">MMMKKSIKFRHGNLDSFKGPAASIPLFISRLICILPKAHYLEIAHLWNILHPYWSSLLTKIVRVYISGAETKNGSFSQHASFGIVITPLIFTALCDPRSRRSVPSGASGSGALLLTLQIYSHEPYTYRSHTIREFLMRAPATAKRASIMRICWLVFVP</sequence>
<organism evidence="1 2">
    <name type="scientific">Romanomermis culicivorax</name>
    <name type="common">Nematode worm</name>
    <dbReference type="NCBI Taxonomy" id="13658"/>
    <lineage>
        <taxon>Eukaryota</taxon>
        <taxon>Metazoa</taxon>
        <taxon>Ecdysozoa</taxon>
        <taxon>Nematoda</taxon>
        <taxon>Enoplea</taxon>
        <taxon>Dorylaimia</taxon>
        <taxon>Mermithida</taxon>
        <taxon>Mermithoidea</taxon>
        <taxon>Mermithidae</taxon>
        <taxon>Romanomermis</taxon>
    </lineage>
</organism>
<reference evidence="2" key="1">
    <citation type="submission" date="2022-11" db="UniProtKB">
        <authorList>
            <consortium name="WormBaseParasite"/>
        </authorList>
    </citation>
    <scope>IDENTIFICATION</scope>
</reference>
<accession>A0A915I5W6</accession>
<proteinExistence type="predicted"/>